<gene>
    <name evidence="8" type="ORF">AMPC_15550</name>
</gene>
<dbReference type="Pfam" id="PF14824">
    <property type="entry name" value="Sirohm_synth_M"/>
    <property type="match status" value="1"/>
</dbReference>
<proteinExistence type="predicted"/>
<evidence type="ECO:0000256" key="3">
    <source>
        <dbReference type="ARBA" id="ARBA00023002"/>
    </source>
</evidence>
<evidence type="ECO:0000256" key="6">
    <source>
        <dbReference type="ARBA" id="ARBA00047561"/>
    </source>
</evidence>
<keyword evidence="4" id="KW-0520">NAD</keyword>
<dbReference type="PANTHER" id="PTHR35330">
    <property type="entry name" value="SIROHEME BIOSYNTHESIS PROTEIN MET8"/>
    <property type="match status" value="1"/>
</dbReference>
<protein>
    <recommendedName>
        <fullName evidence="2">precorrin-2 dehydrogenase</fullName>
        <ecNumber evidence="2">1.3.1.76</ecNumber>
    </recommendedName>
</protein>
<dbReference type="InterPro" id="IPR006367">
    <property type="entry name" value="Sirohaem_synthase_N"/>
</dbReference>
<keyword evidence="3" id="KW-0560">Oxidoreductase</keyword>
<feature type="domain" description="Siroheme synthase central" evidence="7">
    <location>
        <begin position="128"/>
        <end position="153"/>
    </location>
</feature>
<dbReference type="EMBL" id="AP025592">
    <property type="protein sequence ID" value="BDG08442.1"/>
    <property type="molecule type" value="Genomic_DNA"/>
</dbReference>
<sequence length="213" mass="22643">MSAAARTDAGAPAPEPFPAFLKLAGREVLVVGGGKVAAGKVDALLAAGARVRLVAPELRPELERDGVERLRRPFEPRDLDGAWLAVAAATPEVNREVSRCAEARRVFVNAVDDPSNASVYLGGVVRRDGVTVAVSTGGRAPALAGLLREALEALLPSDLSRWTAEAGRLRDLWRRPGAPPLAERRPLLLEALNRLYAPRRDEAAPPAAPEVHP</sequence>
<dbReference type="Gene3D" id="3.30.160.110">
    <property type="entry name" value="Siroheme synthase, domain 2"/>
    <property type="match status" value="1"/>
</dbReference>
<name>A0ABN6N5J9_9BACT</name>
<evidence type="ECO:0000313" key="9">
    <source>
        <dbReference type="Proteomes" id="UP001162734"/>
    </source>
</evidence>
<dbReference type="Gene3D" id="3.40.50.720">
    <property type="entry name" value="NAD(P)-binding Rossmann-like Domain"/>
    <property type="match status" value="1"/>
</dbReference>
<evidence type="ECO:0000256" key="2">
    <source>
        <dbReference type="ARBA" id="ARBA00012400"/>
    </source>
</evidence>
<dbReference type="InterPro" id="IPR028161">
    <property type="entry name" value="Met8-like"/>
</dbReference>
<comment type="catalytic activity">
    <reaction evidence="6">
        <text>precorrin-2 + NAD(+) = sirohydrochlorin + NADH + 2 H(+)</text>
        <dbReference type="Rhea" id="RHEA:15613"/>
        <dbReference type="ChEBI" id="CHEBI:15378"/>
        <dbReference type="ChEBI" id="CHEBI:57540"/>
        <dbReference type="ChEBI" id="CHEBI:57945"/>
        <dbReference type="ChEBI" id="CHEBI:58351"/>
        <dbReference type="ChEBI" id="CHEBI:58827"/>
        <dbReference type="EC" id="1.3.1.76"/>
    </reaction>
</comment>
<evidence type="ECO:0000313" key="8">
    <source>
        <dbReference type="EMBL" id="BDG08442.1"/>
    </source>
</evidence>
<evidence type="ECO:0000256" key="1">
    <source>
        <dbReference type="ARBA" id="ARBA00005010"/>
    </source>
</evidence>
<dbReference type="InterPro" id="IPR028281">
    <property type="entry name" value="Sirohaem_synthase_central"/>
</dbReference>
<evidence type="ECO:0000256" key="4">
    <source>
        <dbReference type="ARBA" id="ARBA00023027"/>
    </source>
</evidence>
<dbReference type="SUPFAM" id="SSF51735">
    <property type="entry name" value="NAD(P)-binding Rossmann-fold domains"/>
    <property type="match status" value="1"/>
</dbReference>
<accession>A0ABN6N5J9</accession>
<evidence type="ECO:0000256" key="5">
    <source>
        <dbReference type="ARBA" id="ARBA00023244"/>
    </source>
</evidence>
<dbReference type="EC" id="1.3.1.76" evidence="2"/>
<keyword evidence="5" id="KW-0627">Porphyrin biosynthesis</keyword>
<organism evidence="8 9">
    <name type="scientific">Anaeromyxobacter paludicola</name>
    <dbReference type="NCBI Taxonomy" id="2918171"/>
    <lineage>
        <taxon>Bacteria</taxon>
        <taxon>Pseudomonadati</taxon>
        <taxon>Myxococcota</taxon>
        <taxon>Myxococcia</taxon>
        <taxon>Myxococcales</taxon>
        <taxon>Cystobacterineae</taxon>
        <taxon>Anaeromyxobacteraceae</taxon>
        <taxon>Anaeromyxobacter</taxon>
    </lineage>
</organism>
<dbReference type="RefSeq" id="WP_248345621.1">
    <property type="nucleotide sequence ID" value="NZ_AP025592.1"/>
</dbReference>
<dbReference type="Proteomes" id="UP001162734">
    <property type="component" value="Chromosome"/>
</dbReference>
<dbReference type="Pfam" id="PF13241">
    <property type="entry name" value="NAD_binding_7"/>
    <property type="match status" value="1"/>
</dbReference>
<dbReference type="SUPFAM" id="SSF75615">
    <property type="entry name" value="Siroheme synthase middle domains-like"/>
    <property type="match status" value="1"/>
</dbReference>
<keyword evidence="9" id="KW-1185">Reference proteome</keyword>
<dbReference type="NCBIfam" id="TIGR01470">
    <property type="entry name" value="cysG_Nterm"/>
    <property type="match status" value="1"/>
</dbReference>
<comment type="pathway">
    <text evidence="1">Porphyrin-containing compound metabolism; siroheme biosynthesis; sirohydrochlorin from precorrin-2: step 1/1.</text>
</comment>
<evidence type="ECO:0000259" key="7">
    <source>
        <dbReference type="Pfam" id="PF14824"/>
    </source>
</evidence>
<reference evidence="9" key="1">
    <citation type="journal article" date="2022" name="Int. J. Syst. Evol. Microbiol.">
        <title>Anaeromyxobacter oryzae sp. nov., Anaeromyxobacter diazotrophicus sp. nov. and Anaeromyxobacter paludicola sp. nov., isolated from paddy soils.</title>
        <authorList>
            <person name="Itoh H."/>
            <person name="Xu Z."/>
            <person name="Mise K."/>
            <person name="Masuda Y."/>
            <person name="Ushijima N."/>
            <person name="Hayakawa C."/>
            <person name="Shiratori Y."/>
            <person name="Senoo K."/>
        </authorList>
    </citation>
    <scope>NUCLEOTIDE SEQUENCE [LARGE SCALE GENOMIC DNA]</scope>
    <source>
        <strain evidence="9">Red630</strain>
    </source>
</reference>
<dbReference type="InterPro" id="IPR036291">
    <property type="entry name" value="NAD(P)-bd_dom_sf"/>
</dbReference>
<dbReference type="PANTHER" id="PTHR35330:SF1">
    <property type="entry name" value="SIROHEME BIOSYNTHESIS PROTEIN MET8"/>
    <property type="match status" value="1"/>
</dbReference>